<dbReference type="AlphaFoldDB" id="A0A2P1PTS8"/>
<dbReference type="Pfam" id="PF00440">
    <property type="entry name" value="TetR_N"/>
    <property type="match status" value="1"/>
</dbReference>
<dbReference type="Proteomes" id="UP000241074">
    <property type="component" value="Chromosome"/>
</dbReference>
<dbReference type="EMBL" id="CP027860">
    <property type="protein sequence ID" value="AVP98243.1"/>
    <property type="molecule type" value="Genomic_DNA"/>
</dbReference>
<dbReference type="GO" id="GO:0003677">
    <property type="term" value="F:DNA binding"/>
    <property type="evidence" value="ECO:0007669"/>
    <property type="project" value="UniProtKB-UniRule"/>
</dbReference>
<evidence type="ECO:0000313" key="4">
    <source>
        <dbReference type="EMBL" id="AVP98243.1"/>
    </source>
</evidence>
<dbReference type="SUPFAM" id="SSF46689">
    <property type="entry name" value="Homeodomain-like"/>
    <property type="match status" value="1"/>
</dbReference>
<dbReference type="OrthoDB" id="9089941at2"/>
<dbReference type="RefSeq" id="WP_106892163.1">
    <property type="nucleotide sequence ID" value="NZ_CP027860.1"/>
</dbReference>
<evidence type="ECO:0000256" key="2">
    <source>
        <dbReference type="PROSITE-ProRule" id="PRU00335"/>
    </source>
</evidence>
<dbReference type="InterPro" id="IPR009057">
    <property type="entry name" value="Homeodomain-like_sf"/>
</dbReference>
<dbReference type="InterPro" id="IPR001647">
    <property type="entry name" value="HTH_TetR"/>
</dbReference>
<evidence type="ECO:0000259" key="3">
    <source>
        <dbReference type="PROSITE" id="PS50977"/>
    </source>
</evidence>
<reference evidence="4 5" key="1">
    <citation type="submission" date="2018-03" db="EMBL/GenBank/DDBJ databases">
        <title>Ahniella affigens gen. nov., sp. nov., a gammaproteobacterium isolated from sandy soil near a stream.</title>
        <authorList>
            <person name="Ko Y."/>
            <person name="Kim J.-H."/>
        </authorList>
    </citation>
    <scope>NUCLEOTIDE SEQUENCE [LARGE SCALE GENOMIC DNA]</scope>
    <source>
        <strain evidence="4 5">D13</strain>
    </source>
</reference>
<organism evidence="4 5">
    <name type="scientific">Ahniella affigens</name>
    <dbReference type="NCBI Taxonomy" id="2021234"/>
    <lineage>
        <taxon>Bacteria</taxon>
        <taxon>Pseudomonadati</taxon>
        <taxon>Pseudomonadota</taxon>
        <taxon>Gammaproteobacteria</taxon>
        <taxon>Lysobacterales</taxon>
        <taxon>Rhodanobacteraceae</taxon>
        <taxon>Ahniella</taxon>
    </lineage>
</organism>
<gene>
    <name evidence="4" type="ORF">C7S18_14035</name>
</gene>
<dbReference type="PRINTS" id="PR00455">
    <property type="entry name" value="HTHTETR"/>
</dbReference>
<keyword evidence="5" id="KW-1185">Reference proteome</keyword>
<dbReference type="PROSITE" id="PS50977">
    <property type="entry name" value="HTH_TETR_2"/>
    <property type="match status" value="1"/>
</dbReference>
<feature type="DNA-binding region" description="H-T-H motif" evidence="2">
    <location>
        <begin position="28"/>
        <end position="47"/>
    </location>
</feature>
<dbReference type="KEGG" id="xba:C7S18_14035"/>
<protein>
    <recommendedName>
        <fullName evidence="3">HTH tetR-type domain-containing protein</fullName>
    </recommendedName>
</protein>
<name>A0A2P1PTS8_9GAMM</name>
<evidence type="ECO:0000313" key="5">
    <source>
        <dbReference type="Proteomes" id="UP000241074"/>
    </source>
</evidence>
<keyword evidence="1 2" id="KW-0238">DNA-binding</keyword>
<evidence type="ECO:0000256" key="1">
    <source>
        <dbReference type="ARBA" id="ARBA00023125"/>
    </source>
</evidence>
<dbReference type="InterPro" id="IPR041479">
    <property type="entry name" value="TetR_CgmR_C"/>
</dbReference>
<accession>A0A2P1PTS8</accession>
<feature type="domain" description="HTH tetR-type" evidence="3">
    <location>
        <begin position="5"/>
        <end position="65"/>
    </location>
</feature>
<dbReference type="Gene3D" id="1.10.357.10">
    <property type="entry name" value="Tetracycline Repressor, domain 2"/>
    <property type="match status" value="1"/>
</dbReference>
<dbReference type="Pfam" id="PF17937">
    <property type="entry name" value="TetR_C_28"/>
    <property type="match status" value="1"/>
</dbReference>
<proteinExistence type="predicted"/>
<sequence length="219" mass="24214">MNRPAKAKDKILAAARKIVETKGAGHLTFDELSTESGVTRGGITYHFPTKELLLRGLIEADLQDWEDDAEMLAGHCSCPRQAEMLGQIRCQMGQQDEDHKRFVTGMMSAAMVDPGLLEPVRAYHHRKFASWEWHDQDLFAYLLLLAAEGTFWQDFFNTNAMPGPARERLFAWVEHLAQHPELWPLPPAGFAVADSHDPSAATAAAVSARAPTDSSTTSG</sequence>
<reference evidence="4 5" key="2">
    <citation type="submission" date="2018-03" db="EMBL/GenBank/DDBJ databases">
        <authorList>
            <person name="Keele B.F."/>
        </authorList>
    </citation>
    <scope>NUCLEOTIDE SEQUENCE [LARGE SCALE GENOMIC DNA]</scope>
    <source>
        <strain evidence="4 5">D13</strain>
    </source>
</reference>